<organism evidence="1 2">
    <name type="scientific">Bifidobacterium castoris</name>
    <dbReference type="NCBI Taxonomy" id="2306972"/>
    <lineage>
        <taxon>Bacteria</taxon>
        <taxon>Bacillati</taxon>
        <taxon>Actinomycetota</taxon>
        <taxon>Actinomycetes</taxon>
        <taxon>Bifidobacteriales</taxon>
        <taxon>Bifidobacteriaceae</taxon>
        <taxon>Bifidobacterium</taxon>
    </lineage>
</organism>
<proteinExistence type="predicted"/>
<dbReference type="Proteomes" id="UP000288052">
    <property type="component" value="Unassembled WGS sequence"/>
</dbReference>
<evidence type="ECO:0008006" key="3">
    <source>
        <dbReference type="Google" id="ProtNLM"/>
    </source>
</evidence>
<evidence type="ECO:0000313" key="1">
    <source>
        <dbReference type="EMBL" id="RSX48868.1"/>
    </source>
</evidence>
<keyword evidence="2" id="KW-1185">Reference proteome</keyword>
<name>A0A430F8D1_9BIFI</name>
<evidence type="ECO:0000313" key="2">
    <source>
        <dbReference type="Proteomes" id="UP000288052"/>
    </source>
</evidence>
<accession>A0A430F8D1</accession>
<reference evidence="1 2" key="1">
    <citation type="submission" date="2018-09" db="EMBL/GenBank/DDBJ databases">
        <title>Characterization of the phylogenetic diversity of five novel species belonging to the genus Bifidobacterium.</title>
        <authorList>
            <person name="Lugli G.A."/>
            <person name="Duranti S."/>
            <person name="Milani C."/>
        </authorList>
    </citation>
    <scope>NUCLEOTIDE SEQUENCE [LARGE SCALE GENOMIC DNA]</scope>
    <source>
        <strain evidence="1 2">2020B</strain>
    </source>
</reference>
<sequence length="350" mass="39709">MARPYRRCMETQMDGSAYGPTGYEDECERRLREGAPPNLLPMRMRLMELQAHEITRCMDALSRVSRDLLFGGFTALRLQGVPLPHTLQRYGDTVGGDDLCVLAPRRNARTRLCGARFYHMNIPLQIVEPMPGIRCVSVVCTWFMLARFLSLEELVTLGDCLLMRRVAHDPVTIEDFDVFVTRMEKLGKLHALGRKRAPRGVKKARRAIALLRGNMESPQEARLSLELRKRGLPEPVANPSIILDDGTVVRGDLVFVDAGVICEYDGAHHLGQLEQDRIRRAKIECSGWRYVQVTRVDMATPDARAWMARRVAYALEERTGVRYPTDDVIPLEAIADRELRTMLPAWGRVA</sequence>
<dbReference type="AlphaFoldDB" id="A0A430F8D1"/>
<comment type="caution">
    <text evidence="1">The sequence shown here is derived from an EMBL/GenBank/DDBJ whole genome shotgun (WGS) entry which is preliminary data.</text>
</comment>
<gene>
    <name evidence="1" type="ORF">D2E22_1006</name>
</gene>
<protein>
    <recommendedName>
        <fullName evidence="3">DUF559 domain-containing protein</fullName>
    </recommendedName>
</protein>
<dbReference type="EMBL" id="QXGI01000003">
    <property type="protein sequence ID" value="RSX48868.1"/>
    <property type="molecule type" value="Genomic_DNA"/>
</dbReference>